<evidence type="ECO:0000256" key="6">
    <source>
        <dbReference type="ARBA" id="ARBA00023136"/>
    </source>
</evidence>
<dbReference type="PANTHER" id="PTHR30026">
    <property type="entry name" value="OUTER MEMBRANE PROTEIN TOLC"/>
    <property type="match status" value="1"/>
</dbReference>
<dbReference type="Proteomes" id="UP000006875">
    <property type="component" value="Chromosome"/>
</dbReference>
<dbReference type="GO" id="GO:1990281">
    <property type="term" value="C:efflux pump complex"/>
    <property type="evidence" value="ECO:0007669"/>
    <property type="project" value="TreeGrafter"/>
</dbReference>
<comment type="similarity">
    <text evidence="2">Belongs to the outer membrane factor (OMF) (TC 1.B.17) family.</text>
</comment>
<comment type="subcellular location">
    <subcellularLocation>
        <location evidence="1">Cell outer membrane</location>
    </subcellularLocation>
</comment>
<dbReference type="EMBL" id="CP002281">
    <property type="protein sequence ID" value="ADO83008.1"/>
    <property type="molecule type" value="Genomic_DNA"/>
</dbReference>
<dbReference type="STRING" id="572544.Ilyop_1227"/>
<evidence type="ECO:0000256" key="3">
    <source>
        <dbReference type="ARBA" id="ARBA00022448"/>
    </source>
</evidence>
<dbReference type="eggNOG" id="COG1538">
    <property type="taxonomic scope" value="Bacteria"/>
</dbReference>
<dbReference type="Pfam" id="PF02321">
    <property type="entry name" value="OEP"/>
    <property type="match status" value="2"/>
</dbReference>
<dbReference type="KEGG" id="ipo:Ilyop_1227"/>
<keyword evidence="9" id="KW-1185">Reference proteome</keyword>
<evidence type="ECO:0000256" key="1">
    <source>
        <dbReference type="ARBA" id="ARBA00004442"/>
    </source>
</evidence>
<sequence>MKRRVLVFFLTFGIFLMSFGKEVGIGVIYGDKPKEVNEHLKITLEKELWKNFENTQFDPVIKKEVTVFKKDIKDIINKLQNDSNIDAIISLDINLPENMKSAFDKLVIVPFFHGNNENIKNLNLISTDYNFKEILEMLTEIKDMEKLGIVYSGGFENTARKYKEKIISEKIFDKENINIISLDESQEKYIADILENDGLIIVSDKNIVLKKAVARASEKKIPSFSLFFRSENSANVFMGYSLKEIQERSIRAAAVNLLKYCEGREFSEMTTKLDSENLNIFLDYKVAQVLDLYPGDFLTEKIRMVNESEIGTVKLSLKDALYKLFENNTELKSKKQDLVSSSYDVKIAKAALKPNLTATFDYDKQDNTRARLYSTGAENSLQVGGKISQTLYDESTFSNITIQKKLYDAVKGEMRGKEISQIQSLIEAYLGLLKSKSRFEIEKYNMNLVKRYLSLAKTKYSIGSGGPEDVYRFESELADSVTNLEDIKSDILSGNSELNRLLGSSMDTYFSLSEDGIGDIIGFYLFRNFENELNKPWKFDKIKNYFIEQGLENSSEIKSMDAKIAAKERELKAAKRKRYVPTVTASGNYDRDVVDPWGTGSDNSDSDEYWNAGVGFSIPIYKGGELTYTKKQLEAELDKLKLDRKTMVSEISKNISSQYAKVSAAYRKIRSAEKSAESSRKNLKLKTELYVKGKITITDMLDARNSLIGAEQKKTSVKFDFFISQAMLEKLCGKYYFENSSDEKEIEFENIKDIITSK</sequence>
<reference evidence="8 9" key="1">
    <citation type="journal article" date="2010" name="Stand. Genomic Sci.">
        <title>Complete genome sequence of Ilyobacter polytropus type strain (CuHbu1).</title>
        <authorList>
            <person name="Sikorski J."/>
            <person name="Chertkov O."/>
            <person name="Lapidus A."/>
            <person name="Nolan M."/>
            <person name="Lucas S."/>
            <person name="Del Rio T.G."/>
            <person name="Tice H."/>
            <person name="Cheng J.F."/>
            <person name="Tapia R."/>
            <person name="Han C."/>
            <person name="Goodwin L."/>
            <person name="Pitluck S."/>
            <person name="Liolios K."/>
            <person name="Ivanova N."/>
            <person name="Mavromatis K."/>
            <person name="Mikhailova N."/>
            <person name="Pati A."/>
            <person name="Chen A."/>
            <person name="Palaniappan K."/>
            <person name="Land M."/>
            <person name="Hauser L."/>
            <person name="Chang Y.J."/>
            <person name="Jeffries C.D."/>
            <person name="Brambilla E."/>
            <person name="Yasawong M."/>
            <person name="Rohde M."/>
            <person name="Pukall R."/>
            <person name="Spring S."/>
            <person name="Goker M."/>
            <person name="Woyke T."/>
            <person name="Bristow J."/>
            <person name="Eisen J.A."/>
            <person name="Markowitz V."/>
            <person name="Hugenholtz P."/>
            <person name="Kyrpides N.C."/>
            <person name="Klenk H.P."/>
        </authorList>
    </citation>
    <scope>NUCLEOTIDE SEQUENCE [LARGE SCALE GENOMIC DNA]</scope>
    <source>
        <strain evidence="9">ATCC 51220 / DSM 2926 / LMG 16218 / CuHBu1</strain>
    </source>
</reference>
<keyword evidence="7" id="KW-0998">Cell outer membrane</keyword>
<name>E3H8M6_ILYPC</name>
<protein>
    <submittedName>
        <fullName evidence="8">Outer membrane efflux protein</fullName>
    </submittedName>
</protein>
<dbReference type="GO" id="GO:0009279">
    <property type="term" value="C:cell outer membrane"/>
    <property type="evidence" value="ECO:0007669"/>
    <property type="project" value="UniProtKB-SubCell"/>
</dbReference>
<dbReference type="PANTHER" id="PTHR30026:SF20">
    <property type="entry name" value="OUTER MEMBRANE PROTEIN TOLC"/>
    <property type="match status" value="1"/>
</dbReference>
<evidence type="ECO:0000256" key="2">
    <source>
        <dbReference type="ARBA" id="ARBA00007613"/>
    </source>
</evidence>
<evidence type="ECO:0000256" key="5">
    <source>
        <dbReference type="ARBA" id="ARBA00022692"/>
    </source>
</evidence>
<keyword evidence="3" id="KW-0813">Transport</keyword>
<keyword evidence="5" id="KW-0812">Transmembrane</keyword>
<proteinExistence type="inferred from homology"/>
<keyword evidence="6" id="KW-0472">Membrane</keyword>
<dbReference type="InterPro" id="IPR003423">
    <property type="entry name" value="OMP_efflux"/>
</dbReference>
<dbReference type="SUPFAM" id="SSF56954">
    <property type="entry name" value="Outer membrane efflux proteins (OEP)"/>
    <property type="match status" value="1"/>
</dbReference>
<organism evidence="8 9">
    <name type="scientific">Ilyobacter polytropus (strain ATCC 51220 / DSM 2926 / LMG 16218 / CuHBu1)</name>
    <dbReference type="NCBI Taxonomy" id="572544"/>
    <lineage>
        <taxon>Bacteria</taxon>
        <taxon>Fusobacteriati</taxon>
        <taxon>Fusobacteriota</taxon>
        <taxon>Fusobacteriia</taxon>
        <taxon>Fusobacteriales</taxon>
        <taxon>Fusobacteriaceae</taxon>
        <taxon>Ilyobacter</taxon>
    </lineage>
</organism>
<evidence type="ECO:0000313" key="8">
    <source>
        <dbReference type="EMBL" id="ADO83008.1"/>
    </source>
</evidence>
<dbReference type="GO" id="GO:0015288">
    <property type="term" value="F:porin activity"/>
    <property type="evidence" value="ECO:0007669"/>
    <property type="project" value="TreeGrafter"/>
</dbReference>
<evidence type="ECO:0000256" key="4">
    <source>
        <dbReference type="ARBA" id="ARBA00022452"/>
    </source>
</evidence>
<dbReference type="OrthoDB" id="83630at2"/>
<evidence type="ECO:0000256" key="7">
    <source>
        <dbReference type="ARBA" id="ARBA00023237"/>
    </source>
</evidence>
<dbReference type="GO" id="GO:0015562">
    <property type="term" value="F:efflux transmembrane transporter activity"/>
    <property type="evidence" value="ECO:0007669"/>
    <property type="project" value="InterPro"/>
</dbReference>
<accession>E3H8M6</accession>
<gene>
    <name evidence="8" type="ordered locus">Ilyop_1227</name>
</gene>
<dbReference type="RefSeq" id="WP_013387675.1">
    <property type="nucleotide sequence ID" value="NC_014632.1"/>
</dbReference>
<evidence type="ECO:0000313" key="9">
    <source>
        <dbReference type="Proteomes" id="UP000006875"/>
    </source>
</evidence>
<dbReference type="Gene3D" id="1.20.1600.10">
    <property type="entry name" value="Outer membrane efflux proteins (OEP)"/>
    <property type="match status" value="1"/>
</dbReference>
<dbReference type="InterPro" id="IPR051906">
    <property type="entry name" value="TolC-like"/>
</dbReference>
<dbReference type="HOGENOM" id="CLU_378011_0_0_0"/>
<dbReference type="AlphaFoldDB" id="E3H8M6"/>
<keyword evidence="4" id="KW-1134">Transmembrane beta strand</keyword>